<feature type="region of interest" description="Disordered" evidence="1">
    <location>
        <begin position="1"/>
        <end position="20"/>
    </location>
</feature>
<gene>
    <name evidence="2" type="ORF">VTK73DRAFT_5527</name>
</gene>
<reference evidence="2 3" key="1">
    <citation type="journal article" date="2024" name="Commun. Biol.">
        <title>Comparative genomic analysis of thermophilic fungi reveals convergent evolutionary adaptations and gene losses.</title>
        <authorList>
            <person name="Steindorff A.S."/>
            <person name="Aguilar-Pontes M.V."/>
            <person name="Robinson A.J."/>
            <person name="Andreopoulos B."/>
            <person name="LaButti K."/>
            <person name="Kuo A."/>
            <person name="Mondo S."/>
            <person name="Riley R."/>
            <person name="Otillar R."/>
            <person name="Haridas S."/>
            <person name="Lipzen A."/>
            <person name="Grimwood J."/>
            <person name="Schmutz J."/>
            <person name="Clum A."/>
            <person name="Reid I.D."/>
            <person name="Moisan M.C."/>
            <person name="Butler G."/>
            <person name="Nguyen T.T.M."/>
            <person name="Dewar K."/>
            <person name="Conant G."/>
            <person name="Drula E."/>
            <person name="Henrissat B."/>
            <person name="Hansel C."/>
            <person name="Singer S."/>
            <person name="Hutchinson M.I."/>
            <person name="de Vries R.P."/>
            <person name="Natvig D.O."/>
            <person name="Powell A.J."/>
            <person name="Tsang A."/>
            <person name="Grigoriev I.V."/>
        </authorList>
    </citation>
    <scope>NUCLEOTIDE SEQUENCE [LARGE SCALE GENOMIC DNA]</scope>
    <source>
        <strain evidence="2 3">ATCC 24622</strain>
    </source>
</reference>
<sequence length="155" mass="17072">MPWASARIRTKSWPPPSPCTLPSAPPFRPAWKLWVPRNVHSPGAGTGGGRGRKAKIGLSNPLVRILLGKHAQGLHRKEKLVVGIADHGALVEDALDRLLPPLPVGLLPFHDQPDAPLDALHVRVVRLHEPDERPGGHDHLRTRRVFQALRLPKDT</sequence>
<evidence type="ECO:0000256" key="1">
    <source>
        <dbReference type="SAM" id="MobiDB-lite"/>
    </source>
</evidence>
<dbReference type="EMBL" id="JAZHXJ010003080">
    <property type="protein sequence ID" value="KAL1835572.1"/>
    <property type="molecule type" value="Genomic_DNA"/>
</dbReference>
<keyword evidence="3" id="KW-1185">Reference proteome</keyword>
<proteinExistence type="predicted"/>
<protein>
    <submittedName>
        <fullName evidence="2">Uncharacterized protein</fullName>
    </submittedName>
</protein>
<accession>A0ABR3V1C9</accession>
<evidence type="ECO:0000313" key="2">
    <source>
        <dbReference type="EMBL" id="KAL1835572.1"/>
    </source>
</evidence>
<dbReference type="Proteomes" id="UP001586593">
    <property type="component" value="Unassembled WGS sequence"/>
</dbReference>
<comment type="caution">
    <text evidence="2">The sequence shown here is derived from an EMBL/GenBank/DDBJ whole genome shotgun (WGS) entry which is preliminary data.</text>
</comment>
<organism evidence="2 3">
    <name type="scientific">Phialemonium thermophilum</name>
    <dbReference type="NCBI Taxonomy" id="223376"/>
    <lineage>
        <taxon>Eukaryota</taxon>
        <taxon>Fungi</taxon>
        <taxon>Dikarya</taxon>
        <taxon>Ascomycota</taxon>
        <taxon>Pezizomycotina</taxon>
        <taxon>Sordariomycetes</taxon>
        <taxon>Sordariomycetidae</taxon>
        <taxon>Cephalothecales</taxon>
        <taxon>Cephalothecaceae</taxon>
        <taxon>Phialemonium</taxon>
    </lineage>
</organism>
<name>A0ABR3V1C9_9PEZI</name>
<evidence type="ECO:0000313" key="3">
    <source>
        <dbReference type="Proteomes" id="UP001586593"/>
    </source>
</evidence>